<dbReference type="EMBL" id="JBICBT010000823">
    <property type="protein sequence ID" value="KAL3098494.1"/>
    <property type="molecule type" value="Genomic_DNA"/>
</dbReference>
<comment type="caution">
    <text evidence="3">The sequence shown here is derived from an EMBL/GenBank/DDBJ whole genome shotgun (WGS) entry which is preliminary data.</text>
</comment>
<evidence type="ECO:0000313" key="3">
    <source>
        <dbReference type="EMBL" id="KAL3098494.1"/>
    </source>
</evidence>
<dbReference type="AlphaFoldDB" id="A0ABD2K6U1"/>
<keyword evidence="4" id="KW-1185">Reference proteome</keyword>
<evidence type="ECO:0000313" key="4">
    <source>
        <dbReference type="Proteomes" id="UP001620626"/>
    </source>
</evidence>
<feature type="signal peptide" evidence="2">
    <location>
        <begin position="1"/>
        <end position="21"/>
    </location>
</feature>
<organism evidence="3 4">
    <name type="scientific">Heterodera trifolii</name>
    <dbReference type="NCBI Taxonomy" id="157864"/>
    <lineage>
        <taxon>Eukaryota</taxon>
        <taxon>Metazoa</taxon>
        <taxon>Ecdysozoa</taxon>
        <taxon>Nematoda</taxon>
        <taxon>Chromadorea</taxon>
        <taxon>Rhabditida</taxon>
        <taxon>Tylenchina</taxon>
        <taxon>Tylenchomorpha</taxon>
        <taxon>Tylenchoidea</taxon>
        <taxon>Heteroderidae</taxon>
        <taxon>Heteroderinae</taxon>
        <taxon>Heterodera</taxon>
    </lineage>
</organism>
<evidence type="ECO:0000256" key="1">
    <source>
        <dbReference type="SAM" id="MobiDB-lite"/>
    </source>
</evidence>
<dbReference type="Proteomes" id="UP001620626">
    <property type="component" value="Unassembled WGS sequence"/>
</dbReference>
<feature type="compositionally biased region" description="Basic residues" evidence="1">
    <location>
        <begin position="71"/>
        <end position="80"/>
    </location>
</feature>
<feature type="compositionally biased region" description="Polar residues" evidence="1">
    <location>
        <begin position="52"/>
        <end position="61"/>
    </location>
</feature>
<sequence>MGSAHLLGPILLVAFAALILGQPLGSPSQRDKSHGLTQQGKGHGAKEAPGQQIKNKNNSMPTIKKETPTKSQKKGKGRHAKNNDGIGTLGKSKRQKRFLAEIFGNSLDKSKNNAEKSERKREGFGIVPEKVKGKAEKANEKAEEAAGKAGEKNGNGGRQKRFDERILGNSSFEPPVLNLGPNWPPPQYRHISFSDASNKRGQQKDEAEKRNKRSTSQEDEAEKRKKRSISQEDEAEKRKKRSISQEDEAEKHEKGNIAATGKSGRPRGPILPE</sequence>
<protein>
    <submittedName>
        <fullName evidence="3">Uncharacterized protein</fullName>
    </submittedName>
</protein>
<accession>A0ABD2K6U1</accession>
<feature type="compositionally biased region" description="Basic and acidic residues" evidence="1">
    <location>
        <begin position="108"/>
        <end position="151"/>
    </location>
</feature>
<gene>
    <name evidence="3" type="ORF">niasHT_021353</name>
</gene>
<evidence type="ECO:0000256" key="2">
    <source>
        <dbReference type="SAM" id="SignalP"/>
    </source>
</evidence>
<proteinExistence type="predicted"/>
<reference evidence="3 4" key="1">
    <citation type="submission" date="2024-10" db="EMBL/GenBank/DDBJ databases">
        <authorList>
            <person name="Kim D."/>
        </authorList>
    </citation>
    <scope>NUCLEOTIDE SEQUENCE [LARGE SCALE GENOMIC DNA]</scope>
    <source>
        <strain evidence="3">BH-2024</strain>
    </source>
</reference>
<feature type="region of interest" description="Disordered" evidence="1">
    <location>
        <begin position="23"/>
        <end position="273"/>
    </location>
</feature>
<keyword evidence="2" id="KW-0732">Signal</keyword>
<name>A0ABD2K6U1_9BILA</name>
<feature type="chain" id="PRO_5044798731" evidence="2">
    <location>
        <begin position="22"/>
        <end position="273"/>
    </location>
</feature>